<evidence type="ECO:0000313" key="3">
    <source>
        <dbReference type="Proteomes" id="UP000017836"/>
    </source>
</evidence>
<accession>W1PGS2</accession>
<dbReference type="GO" id="GO:0001709">
    <property type="term" value="P:cell fate determination"/>
    <property type="evidence" value="ECO:0000318"/>
    <property type="project" value="GO_Central"/>
</dbReference>
<dbReference type="HOGENOM" id="CLU_102808_4_0_1"/>
<gene>
    <name evidence="2" type="ORF">AMTR_s00016p00222200</name>
</gene>
<dbReference type="EMBL" id="KI393908">
    <property type="protein sequence ID" value="ERN06290.1"/>
    <property type="molecule type" value="Genomic_DNA"/>
</dbReference>
<reference evidence="3" key="1">
    <citation type="journal article" date="2013" name="Science">
        <title>The Amborella genome and the evolution of flowering plants.</title>
        <authorList>
            <consortium name="Amborella Genome Project"/>
        </authorList>
    </citation>
    <scope>NUCLEOTIDE SEQUENCE [LARGE SCALE GENOMIC DNA]</scope>
</reference>
<keyword evidence="1" id="KW-0732">Signal</keyword>
<dbReference type="Pfam" id="PF24068">
    <property type="entry name" value="TPD1_C"/>
    <property type="match status" value="1"/>
</dbReference>
<dbReference type="Gramene" id="ERN06290">
    <property type="protein sequence ID" value="ERN06290"/>
    <property type="gene ID" value="AMTR_s00016p00222200"/>
</dbReference>
<dbReference type="OMA" id="PIRFRYA"/>
<proteinExistence type="predicted"/>
<dbReference type="AlphaFoldDB" id="W1PGS2"/>
<evidence type="ECO:0000313" key="2">
    <source>
        <dbReference type="EMBL" id="ERN06290.1"/>
    </source>
</evidence>
<name>W1PGS2_AMBTC</name>
<sequence>MRDAASCKTTDIVITQEIVGVVHGDVLQFEVTINNTCYCMQTMVMVYCGGFHTMDYPDPAVFEMLDTWTCIINHGLPVYWNTPLTFRYTWMRPSHFPIMGSDVLCP</sequence>
<dbReference type="InterPro" id="IPR040361">
    <property type="entry name" value="TPD1"/>
</dbReference>
<dbReference type="PANTHER" id="PTHR33184:SF72">
    <property type="entry name" value="BETA-1,3-N-ACETYLGLUCOSAMINYLTRANSFERASE FAMILY PROTEIN"/>
    <property type="match status" value="1"/>
</dbReference>
<protein>
    <submittedName>
        <fullName evidence="2">Uncharacterized protein</fullName>
    </submittedName>
</protein>
<organism evidence="2 3">
    <name type="scientific">Amborella trichopoda</name>
    <dbReference type="NCBI Taxonomy" id="13333"/>
    <lineage>
        <taxon>Eukaryota</taxon>
        <taxon>Viridiplantae</taxon>
        <taxon>Streptophyta</taxon>
        <taxon>Embryophyta</taxon>
        <taxon>Tracheophyta</taxon>
        <taxon>Spermatophyta</taxon>
        <taxon>Magnoliopsida</taxon>
        <taxon>Amborellales</taxon>
        <taxon>Amborellaceae</taxon>
        <taxon>Amborella</taxon>
    </lineage>
</organism>
<evidence type="ECO:0000256" key="1">
    <source>
        <dbReference type="ARBA" id="ARBA00022729"/>
    </source>
</evidence>
<dbReference type="PANTHER" id="PTHR33184">
    <property type="entry name" value="PROTEIN TAPETUM DETERMINANT 1-LIKE-RELATED"/>
    <property type="match status" value="1"/>
</dbReference>
<keyword evidence="3" id="KW-1185">Reference proteome</keyword>
<dbReference type="Proteomes" id="UP000017836">
    <property type="component" value="Unassembled WGS sequence"/>
</dbReference>